<dbReference type="eggNOG" id="ENOG503199U">
    <property type="taxonomic scope" value="Bacteria"/>
</dbReference>
<protein>
    <recommendedName>
        <fullName evidence="3">Lipoprotein</fullName>
    </recommendedName>
</protein>
<dbReference type="EMBL" id="AFXZ01000002">
    <property type="protein sequence ID" value="EGV44815.1"/>
    <property type="molecule type" value="Genomic_DNA"/>
</dbReference>
<evidence type="ECO:0008006" key="3">
    <source>
        <dbReference type="Google" id="ProtNLM"/>
    </source>
</evidence>
<accession>G2E979</accession>
<dbReference type="PROSITE" id="PS51257">
    <property type="entry name" value="PROKAR_LIPOPROTEIN"/>
    <property type="match status" value="1"/>
</dbReference>
<dbReference type="InterPro" id="IPR046144">
    <property type="entry name" value="DUF6146"/>
</dbReference>
<organism evidence="1 2">
    <name type="scientific">Bizionia argentinensis JUB59</name>
    <dbReference type="NCBI Taxonomy" id="1046627"/>
    <lineage>
        <taxon>Bacteria</taxon>
        <taxon>Pseudomonadati</taxon>
        <taxon>Bacteroidota</taxon>
        <taxon>Flavobacteriia</taxon>
        <taxon>Flavobacteriales</taxon>
        <taxon>Flavobacteriaceae</taxon>
        <taxon>Bizionia</taxon>
    </lineage>
</organism>
<dbReference type="STRING" id="1046627.BZARG_90"/>
<gene>
    <name evidence="1" type="ORF">BZARG_90</name>
</gene>
<dbReference type="RefSeq" id="WP_008634294.1">
    <property type="nucleotide sequence ID" value="NZ_AFXZ01000002.1"/>
</dbReference>
<reference evidence="1 2" key="1">
    <citation type="journal article" date="2008" name="Int. J. Syst. Evol. Microbiol.">
        <title>Bizionia argentinensis sp. nov., isolated from surface marine water in Antarctica.</title>
        <authorList>
            <person name="Bercovich A."/>
            <person name="Vazquez S.C."/>
            <person name="Yankilevich P."/>
            <person name="Coria S.H."/>
            <person name="Foti M."/>
            <person name="Hernandez E."/>
            <person name="Vidal A."/>
            <person name="Ruberto L."/>
            <person name="Melo C."/>
            <person name="Marenssi S."/>
            <person name="Criscuolo M."/>
            <person name="Memoli M."/>
            <person name="Arguelles M."/>
            <person name="Mac Cormack W.P."/>
        </authorList>
    </citation>
    <scope>NUCLEOTIDE SEQUENCE [LARGE SCALE GENOMIC DNA]</scope>
    <source>
        <strain evidence="1 2">JUB59</strain>
    </source>
</reference>
<name>G2E979_9FLAO</name>
<evidence type="ECO:0000313" key="2">
    <source>
        <dbReference type="Proteomes" id="UP000003730"/>
    </source>
</evidence>
<dbReference type="Proteomes" id="UP000003730">
    <property type="component" value="Unassembled WGS sequence"/>
</dbReference>
<proteinExistence type="predicted"/>
<keyword evidence="2" id="KW-1185">Reference proteome</keyword>
<sequence length="142" mass="16823">MKTLYSLLIVIGLFVSCKSSKTVINNSETDTAQKQDTIKISNDDLEYEVIIIESGFDFWMASRAKPRSYYSQSYLETKNSFYVSEWNNRVRSSRFSPNLYETTIDYSQGIDYGLEVNYLLYHYFVFFQEKYKQQLSSHIPRF</sequence>
<dbReference type="OrthoDB" id="1119488at2"/>
<evidence type="ECO:0000313" key="1">
    <source>
        <dbReference type="EMBL" id="EGV44815.1"/>
    </source>
</evidence>
<comment type="caution">
    <text evidence="1">The sequence shown here is derived from an EMBL/GenBank/DDBJ whole genome shotgun (WGS) entry which is preliminary data.</text>
</comment>
<dbReference type="AlphaFoldDB" id="G2E979"/>
<dbReference type="Pfam" id="PF19643">
    <property type="entry name" value="DUF6146"/>
    <property type="match status" value="1"/>
</dbReference>